<dbReference type="RefSeq" id="WP_136831452.1">
    <property type="nucleotide sequence ID" value="NZ_SWBM01000002.1"/>
</dbReference>
<dbReference type="EMBL" id="SWBM01000002">
    <property type="protein sequence ID" value="TKC16987.1"/>
    <property type="molecule type" value="Genomic_DNA"/>
</dbReference>
<evidence type="ECO:0000313" key="3">
    <source>
        <dbReference type="EMBL" id="TKC16987.1"/>
    </source>
</evidence>
<accession>A0A4U1D719</accession>
<feature type="domain" description="NAD-dependent epimerase/dehydratase" evidence="2">
    <location>
        <begin position="24"/>
        <end position="244"/>
    </location>
</feature>
<keyword evidence="4" id="KW-1185">Reference proteome</keyword>
<dbReference type="SUPFAM" id="SSF51735">
    <property type="entry name" value="NAD(P)-binding Rossmann-fold domains"/>
    <property type="match status" value="1"/>
</dbReference>
<dbReference type="InterPro" id="IPR001509">
    <property type="entry name" value="Epimerase_deHydtase"/>
</dbReference>
<evidence type="ECO:0000259" key="2">
    <source>
        <dbReference type="Pfam" id="PF01370"/>
    </source>
</evidence>
<dbReference type="InterPro" id="IPR036291">
    <property type="entry name" value="NAD(P)-bd_dom_sf"/>
</dbReference>
<comment type="similarity">
    <text evidence="1">Belongs to the NAD(P)-dependent epimerase/dehydratase family.</text>
</comment>
<evidence type="ECO:0000256" key="1">
    <source>
        <dbReference type="ARBA" id="ARBA00007637"/>
    </source>
</evidence>
<dbReference type="OrthoDB" id="9771073at2"/>
<name>A0A4U1D719_9BACI</name>
<evidence type="ECO:0000313" key="4">
    <source>
        <dbReference type="Proteomes" id="UP000307756"/>
    </source>
</evidence>
<dbReference type="PANTHER" id="PTHR43000">
    <property type="entry name" value="DTDP-D-GLUCOSE 4,6-DEHYDRATASE-RELATED"/>
    <property type="match status" value="1"/>
</dbReference>
<reference evidence="3 4" key="1">
    <citation type="journal article" date="2011" name="J. Microbiol.">
        <title>Bacillus kyonggiensis sp. nov., isolated from soil of a lettuce field.</title>
        <authorList>
            <person name="Dong K."/>
            <person name="Lee S."/>
        </authorList>
    </citation>
    <scope>NUCLEOTIDE SEQUENCE [LARGE SCALE GENOMIC DNA]</scope>
    <source>
        <strain evidence="3 4">NB22</strain>
    </source>
</reference>
<dbReference type="Gene3D" id="3.40.50.720">
    <property type="entry name" value="NAD(P)-binding Rossmann-like Domain"/>
    <property type="match status" value="1"/>
</dbReference>
<organism evidence="3 4">
    <name type="scientific">Robertmurraya kyonggiensis</name>
    <dbReference type="NCBI Taxonomy" id="1037680"/>
    <lineage>
        <taxon>Bacteria</taxon>
        <taxon>Bacillati</taxon>
        <taxon>Bacillota</taxon>
        <taxon>Bacilli</taxon>
        <taxon>Bacillales</taxon>
        <taxon>Bacillaceae</taxon>
        <taxon>Robertmurraya</taxon>
    </lineage>
</organism>
<dbReference type="Proteomes" id="UP000307756">
    <property type="component" value="Unassembled WGS sequence"/>
</dbReference>
<sequence>MILWKIIKAHLIKGKNVKYMSFTVLITGGTGFIGSNLVREYLKRNAEVHLIIREESNLTQIADVKSKLHLHIYDGRFDSLDIAIQKIKPNVVFHLASLYITEHQPGDITTLIQSNITFGTHLVEAMVKNGVKHLINTGTSWQHYHNESYNPVNLYAATKEAFEKIIKYYVESYELKYTTLKLFDTYGPNDPRKKLFYLLKQRSNTSQPLDMSPGEQQIDIVYVDDVVKAFIIAADSLNKGLINQKYFAISSGNPIRLRDLIDLYKEIMDVELPINWGGRAYRKREVMETWNQGERLPGWEPKVSLTEGILALNNKN</sequence>
<proteinExistence type="inferred from homology"/>
<gene>
    <name evidence="3" type="ORF">FA727_13080</name>
</gene>
<dbReference type="AlphaFoldDB" id="A0A4U1D719"/>
<protein>
    <submittedName>
        <fullName evidence="3">NAD(P)-dependent oxidoreductase</fullName>
    </submittedName>
</protein>
<dbReference type="Pfam" id="PF01370">
    <property type="entry name" value="Epimerase"/>
    <property type="match status" value="1"/>
</dbReference>
<comment type="caution">
    <text evidence="3">The sequence shown here is derived from an EMBL/GenBank/DDBJ whole genome shotgun (WGS) entry which is preliminary data.</text>
</comment>